<reference evidence="1 2" key="1">
    <citation type="submission" date="2020-04" db="EMBL/GenBank/DDBJ databases">
        <title>Flammeovirga sp. SR4, a novel species isolated from seawater.</title>
        <authorList>
            <person name="Wang X."/>
        </authorList>
    </citation>
    <scope>NUCLEOTIDE SEQUENCE [LARGE SCALE GENOMIC DNA]</scope>
    <source>
        <strain evidence="1 2">SR4</strain>
    </source>
</reference>
<gene>
    <name evidence="1" type="ORF">HGP29_24725</name>
</gene>
<keyword evidence="2" id="KW-1185">Reference proteome</keyword>
<proteinExistence type="predicted"/>
<name>A0A7X8SQL9_9BACT</name>
<sequence length="373" mass="43901">MLEIKVLLVDDQLDQLESFIVNAETKGLDIFEVKSLEEAKEVILNKKNHFDAVILDVRFYLEKGSTKVGQKAYQEAVSFFTTQEMKFFTFTGVKNLEYDESFRETYGFDEDDSEFFLKGKDDNRLIERIKTFVQEEAVNWKIRNEHYELFKLCSDQYLGQHTEKELITLLSIIQDDSEVNNNLEVYLFNPIRKLLEDLFKVLYRKDLIPLALVPNGQVRLGPSNRFCAGFDVDGFELNQPYFPRLIADQVKFILAVTQPASHRSSLDGHLELNTQNYLLKGVLYQLFDVLCWFKSFIDTHPQANNWKEVVSQNYKGIIEKDQFGNYHCGEFLLNKRFVYDHNKEGDEIEVTQFEKNTSPTTRKRYPYFVKYYL</sequence>
<organism evidence="1 2">
    <name type="scientific">Flammeovirga agarivorans</name>
    <dbReference type="NCBI Taxonomy" id="2726742"/>
    <lineage>
        <taxon>Bacteria</taxon>
        <taxon>Pseudomonadati</taxon>
        <taxon>Bacteroidota</taxon>
        <taxon>Cytophagia</taxon>
        <taxon>Cytophagales</taxon>
        <taxon>Flammeovirgaceae</taxon>
        <taxon>Flammeovirga</taxon>
    </lineage>
</organism>
<protein>
    <submittedName>
        <fullName evidence="1">Response regulator</fullName>
    </submittedName>
</protein>
<comment type="caution">
    <text evidence="1">The sequence shown here is derived from an EMBL/GenBank/DDBJ whole genome shotgun (WGS) entry which is preliminary data.</text>
</comment>
<dbReference type="Proteomes" id="UP000585050">
    <property type="component" value="Unassembled WGS sequence"/>
</dbReference>
<dbReference type="RefSeq" id="WP_168885143.1">
    <property type="nucleotide sequence ID" value="NZ_JABAIL010000012.1"/>
</dbReference>
<dbReference type="InterPro" id="IPR011006">
    <property type="entry name" value="CheY-like_superfamily"/>
</dbReference>
<accession>A0A7X8SQL9</accession>
<dbReference type="Gene3D" id="3.40.50.2300">
    <property type="match status" value="1"/>
</dbReference>
<dbReference type="SUPFAM" id="SSF52172">
    <property type="entry name" value="CheY-like"/>
    <property type="match status" value="1"/>
</dbReference>
<dbReference type="EMBL" id="JABAIL010000012">
    <property type="protein sequence ID" value="NLR94432.1"/>
    <property type="molecule type" value="Genomic_DNA"/>
</dbReference>
<evidence type="ECO:0000313" key="1">
    <source>
        <dbReference type="EMBL" id="NLR94432.1"/>
    </source>
</evidence>
<evidence type="ECO:0000313" key="2">
    <source>
        <dbReference type="Proteomes" id="UP000585050"/>
    </source>
</evidence>
<dbReference type="AlphaFoldDB" id="A0A7X8SQL9"/>